<keyword evidence="2" id="KW-1185">Reference proteome</keyword>
<organism evidence="1 2">
    <name type="scientific">Methylobacterium gossipiicola</name>
    <dbReference type="NCBI Taxonomy" id="582675"/>
    <lineage>
        <taxon>Bacteria</taxon>
        <taxon>Pseudomonadati</taxon>
        <taxon>Pseudomonadota</taxon>
        <taxon>Alphaproteobacteria</taxon>
        <taxon>Hyphomicrobiales</taxon>
        <taxon>Methylobacteriaceae</taxon>
        <taxon>Methylobacterium</taxon>
    </lineage>
</organism>
<keyword evidence="1" id="KW-0966">Cell projection</keyword>
<dbReference type="Gene3D" id="1.20.1330.10">
    <property type="entry name" value="f41 fragment of flagellin, N-terminal domain"/>
    <property type="match status" value="1"/>
</dbReference>
<dbReference type="RefSeq" id="WP_091969422.1">
    <property type="nucleotide sequence ID" value="NZ_FOPM01000004.1"/>
</dbReference>
<gene>
    <name evidence="1" type="ORF">SAMN05192565_10429</name>
</gene>
<dbReference type="STRING" id="582675.SAMN05192565_10429"/>
<keyword evidence="1" id="KW-0282">Flagellum</keyword>
<dbReference type="SUPFAM" id="SSF64518">
    <property type="entry name" value="Phase 1 flagellin"/>
    <property type="match status" value="2"/>
</dbReference>
<accession>A0A1I2S4H2</accession>
<dbReference type="OrthoDB" id="7312911at2"/>
<dbReference type="EMBL" id="FOPM01000004">
    <property type="protein sequence ID" value="SFG47825.1"/>
    <property type="molecule type" value="Genomic_DNA"/>
</dbReference>
<dbReference type="Proteomes" id="UP000199229">
    <property type="component" value="Unassembled WGS sequence"/>
</dbReference>
<proteinExistence type="predicted"/>
<evidence type="ECO:0000313" key="1">
    <source>
        <dbReference type="EMBL" id="SFG47825.1"/>
    </source>
</evidence>
<sequence length="613" mass="62024">MTIPPFAAGNYNTALNAQRLLASKSSLDALTTQMASGRTAETYGGLGASRTLSLNANAQVARLEGYGDNITTASNRINLGSKSLQTLATTTSTLSTSIANGMANTSSPSARNTTRLMAASNLDLFVDTLNQNYNGTYLFGGRATDAPPVASSTSILNGDDTGAGLKTVVAERKLADGTAGTGNLLIPAPTGTPATKITMSEGGSTANRANFGFILGAVTSSNTTAISSTVDTAAAAPTTALTFAAQPKDGDVIRVSVNQADGSQLLVDYTARTVATGAANEFVIGASPAASATALKTALGTSQIAAVQSQNPPGVAVSFTGGAAASTSLTVNQNPNDGDTVTVTLGLRDGTKTTLTLTARTTSDGSDPSVFVIGADAAATATNLQAALQKTVGGSAATTLSASSAVLAAKDFFAGTKSAAFAPRRVDTANGGFVSNAAGRTVIWYKGDESLTDPRGTATARVSSGLSVDIGAQANEAGIRNAITGVAILASEEYASTKSLSDTTLSAADRTQALNERNRYSAMADQVTALFKPAQDDQGISQVAAELSLASAQIGNAKTQNGALRAQLQNTIDGTQLISTEEVATKILSVQSQLQASYQVTSMLSKLSLVNYL</sequence>
<dbReference type="AlphaFoldDB" id="A0A1I2S4H2"/>
<reference evidence="2" key="1">
    <citation type="submission" date="2016-10" db="EMBL/GenBank/DDBJ databases">
        <authorList>
            <person name="Varghese N."/>
            <person name="Submissions S."/>
        </authorList>
    </citation>
    <scope>NUCLEOTIDE SEQUENCE [LARGE SCALE GENOMIC DNA]</scope>
    <source>
        <strain evidence="2">Gh-105</strain>
    </source>
</reference>
<name>A0A1I2S4H2_9HYPH</name>
<protein>
    <submittedName>
        <fullName evidence="1">Flagellin FlgL</fullName>
    </submittedName>
</protein>
<keyword evidence="1" id="KW-0969">Cilium</keyword>
<evidence type="ECO:0000313" key="2">
    <source>
        <dbReference type="Proteomes" id="UP000199229"/>
    </source>
</evidence>